<gene>
    <name evidence="5" type="ORF">I4641_06500</name>
</gene>
<dbReference type="PANTHER" id="PTHR43246">
    <property type="entry name" value="PEPTIDYL-PROLYL CIS-TRANS ISOMERASE CYP38, CHLOROPLASTIC"/>
    <property type="match status" value="1"/>
</dbReference>
<dbReference type="Proteomes" id="UP000729733">
    <property type="component" value="Unassembled WGS sequence"/>
</dbReference>
<evidence type="ECO:0000313" key="6">
    <source>
        <dbReference type="Proteomes" id="UP000729733"/>
    </source>
</evidence>
<accession>A0A964BND6</accession>
<dbReference type="InterPro" id="IPR043708">
    <property type="entry name" value="DUF5648"/>
</dbReference>
<reference evidence="5" key="1">
    <citation type="journal article" date="2021" name="Antonie Van Leeuwenhoek">
        <title>Draft genome and description of Waterburya agarophytonicola gen. nov. sp. nov. (Pleurocapsales, Cyanobacteria): a seaweed symbiont.</title>
        <authorList>
            <person name="Bonthond G."/>
            <person name="Shalygin S."/>
            <person name="Bayer T."/>
            <person name="Weinberger F."/>
        </authorList>
    </citation>
    <scope>NUCLEOTIDE SEQUENCE</scope>
    <source>
        <strain evidence="5">KI4</strain>
    </source>
</reference>
<evidence type="ECO:0000256" key="2">
    <source>
        <dbReference type="ARBA" id="ARBA00023110"/>
    </source>
</evidence>
<feature type="domain" description="PPIase cyclophilin-type" evidence="4">
    <location>
        <begin position="42"/>
        <end position="221"/>
    </location>
</feature>
<dbReference type="EC" id="5.2.1.8" evidence="1"/>
<proteinExistence type="predicted"/>
<dbReference type="InterPro" id="IPR002130">
    <property type="entry name" value="Cyclophilin-type_PPIase_dom"/>
</dbReference>
<protein>
    <recommendedName>
        <fullName evidence="1">peptidylprolyl isomerase</fullName>
        <ecNumber evidence="1">5.2.1.8</ecNumber>
    </recommendedName>
</protein>
<dbReference type="InterPro" id="IPR044665">
    <property type="entry name" value="E_coli_cyclophilin_A-like"/>
</dbReference>
<keyword evidence="2" id="KW-0697">Rotamase</keyword>
<dbReference type="AlphaFoldDB" id="A0A964BND6"/>
<organism evidence="5 6">
    <name type="scientific">Waterburya agarophytonicola KI4</name>
    <dbReference type="NCBI Taxonomy" id="2874699"/>
    <lineage>
        <taxon>Bacteria</taxon>
        <taxon>Bacillati</taxon>
        <taxon>Cyanobacteriota</taxon>
        <taxon>Cyanophyceae</taxon>
        <taxon>Pleurocapsales</taxon>
        <taxon>Hyellaceae</taxon>
        <taxon>Waterburya</taxon>
        <taxon>Waterburya agarophytonicola</taxon>
    </lineage>
</organism>
<dbReference type="EMBL" id="JADWDC010000011">
    <property type="protein sequence ID" value="MCC0176628.1"/>
    <property type="molecule type" value="Genomic_DNA"/>
</dbReference>
<sequence>MTTIPLVTQPLDDVNVNENANNTTINLFQHFDDPFTTGRVARFELVDSSLGGGVTNVLLFDQEGAGAPATVNNFANYVEDGDYVNSIIHRSVPEFIVQGGGFTVNDLQVGDVPADEPVVNEFSADRSNLRGTIAMAKLGNDPNSATNQWFFNLADNSENLDNQNGGFTVFGQVLGEADLAPVDAIANLPFINATNVDPAFTNLPIIATDPDNPVVEGDNNLVRYSGISIAQQDELEFEVVNNSNPDLVGVSLEGGELTLDYAADLRGTADITIQATDLLGDSVEDTFSITVGNGGVVVDPDPSEDDLTVYRFLNNDTGAHLYTTSQIERNSILDLPNYDPEGASYVSIDSLTGNPEPTPVYRFLNENSGTHLYTISDIEKESVEKNLPHFSLESASFFAYQEQQPGTIPIYRFYNTDTGAHFYTPSQVERDSVRDNLPNYDSEGIAYYAFPIENVI</sequence>
<comment type="caution">
    <text evidence="5">The sequence shown here is derived from an EMBL/GenBank/DDBJ whole genome shotgun (WGS) entry which is preliminary data.</text>
</comment>
<keyword evidence="3 5" id="KW-0413">Isomerase</keyword>
<dbReference type="Pfam" id="PF00160">
    <property type="entry name" value="Pro_isomerase"/>
    <property type="match status" value="1"/>
</dbReference>
<dbReference type="Pfam" id="PF18885">
    <property type="entry name" value="DUF5648"/>
    <property type="match status" value="1"/>
</dbReference>
<evidence type="ECO:0000259" key="4">
    <source>
        <dbReference type="PROSITE" id="PS50072"/>
    </source>
</evidence>
<evidence type="ECO:0000313" key="5">
    <source>
        <dbReference type="EMBL" id="MCC0176628.1"/>
    </source>
</evidence>
<dbReference type="GO" id="GO:0003755">
    <property type="term" value="F:peptidyl-prolyl cis-trans isomerase activity"/>
    <property type="evidence" value="ECO:0007669"/>
    <property type="project" value="UniProtKB-KW"/>
</dbReference>
<keyword evidence="6" id="KW-1185">Reference proteome</keyword>
<evidence type="ECO:0000256" key="3">
    <source>
        <dbReference type="ARBA" id="ARBA00023235"/>
    </source>
</evidence>
<dbReference type="InterPro" id="IPR029000">
    <property type="entry name" value="Cyclophilin-like_dom_sf"/>
</dbReference>
<evidence type="ECO:0000256" key="1">
    <source>
        <dbReference type="ARBA" id="ARBA00013194"/>
    </source>
</evidence>
<dbReference type="RefSeq" id="WP_229639666.1">
    <property type="nucleotide sequence ID" value="NZ_JADWDC010000011.1"/>
</dbReference>
<dbReference type="SUPFAM" id="SSF50891">
    <property type="entry name" value="Cyclophilin-like"/>
    <property type="match status" value="1"/>
</dbReference>
<dbReference type="Gene3D" id="2.40.100.10">
    <property type="entry name" value="Cyclophilin-like"/>
    <property type="match status" value="1"/>
</dbReference>
<name>A0A964BND6_9CYAN</name>
<dbReference type="PROSITE" id="PS50072">
    <property type="entry name" value="CSA_PPIASE_2"/>
    <property type="match status" value="1"/>
</dbReference>